<evidence type="ECO:0000313" key="1">
    <source>
        <dbReference type="EMBL" id="TRM66109.1"/>
    </source>
</evidence>
<dbReference type="EMBL" id="VDMD01000004">
    <property type="protein sequence ID" value="TRM66109.1"/>
    <property type="molecule type" value="Genomic_DNA"/>
</dbReference>
<gene>
    <name evidence="1" type="ORF">BD626DRAFT_486752</name>
</gene>
<keyword evidence="2" id="KW-1185">Reference proteome</keyword>
<dbReference type="AlphaFoldDB" id="A0A550CMW5"/>
<accession>A0A550CMW5</accession>
<name>A0A550CMW5_9AGAR</name>
<protein>
    <submittedName>
        <fullName evidence="1">Uncharacterized protein</fullName>
    </submittedName>
</protein>
<reference evidence="1 2" key="1">
    <citation type="journal article" date="2019" name="New Phytol.">
        <title>Comparative genomics reveals unique wood-decay strategies and fruiting body development in the Schizophyllaceae.</title>
        <authorList>
            <person name="Almasi E."/>
            <person name="Sahu N."/>
            <person name="Krizsan K."/>
            <person name="Balint B."/>
            <person name="Kovacs G.M."/>
            <person name="Kiss B."/>
            <person name="Cseklye J."/>
            <person name="Drula E."/>
            <person name="Henrissat B."/>
            <person name="Nagy I."/>
            <person name="Chovatia M."/>
            <person name="Adam C."/>
            <person name="LaButti K."/>
            <person name="Lipzen A."/>
            <person name="Riley R."/>
            <person name="Grigoriev I.V."/>
            <person name="Nagy L.G."/>
        </authorList>
    </citation>
    <scope>NUCLEOTIDE SEQUENCE [LARGE SCALE GENOMIC DNA]</scope>
    <source>
        <strain evidence="1 2">NL-1724</strain>
    </source>
</reference>
<evidence type="ECO:0000313" key="2">
    <source>
        <dbReference type="Proteomes" id="UP000320762"/>
    </source>
</evidence>
<comment type="caution">
    <text evidence="1">The sequence shown here is derived from an EMBL/GenBank/DDBJ whole genome shotgun (WGS) entry which is preliminary data.</text>
</comment>
<proteinExistence type="predicted"/>
<dbReference type="Proteomes" id="UP000320762">
    <property type="component" value="Unassembled WGS sequence"/>
</dbReference>
<organism evidence="1 2">
    <name type="scientific">Schizophyllum amplum</name>
    <dbReference type="NCBI Taxonomy" id="97359"/>
    <lineage>
        <taxon>Eukaryota</taxon>
        <taxon>Fungi</taxon>
        <taxon>Dikarya</taxon>
        <taxon>Basidiomycota</taxon>
        <taxon>Agaricomycotina</taxon>
        <taxon>Agaricomycetes</taxon>
        <taxon>Agaricomycetidae</taxon>
        <taxon>Agaricales</taxon>
        <taxon>Schizophyllaceae</taxon>
        <taxon>Schizophyllum</taxon>
    </lineage>
</organism>
<sequence length="82" mass="8939">MGHGLRGQRCTNSEDRSINRKYMSTCTTHLTVCSGRPPRRACRLAHHCQAAPASNIDATAVPRGSSARACPYQARDSVLPCR</sequence>